<dbReference type="EMBL" id="WHWC01000005">
    <property type="protein sequence ID" value="KAG8382989.1"/>
    <property type="molecule type" value="Genomic_DNA"/>
</dbReference>
<dbReference type="Proteomes" id="UP000826271">
    <property type="component" value="Unassembled WGS sequence"/>
</dbReference>
<evidence type="ECO:0000259" key="1">
    <source>
        <dbReference type="Pfam" id="PF08268"/>
    </source>
</evidence>
<proteinExistence type="predicted"/>
<gene>
    <name evidence="2" type="ORF">BUALT_Bualt05G0137200</name>
</gene>
<feature type="domain" description="F-box associated beta-propeller type 3" evidence="1">
    <location>
        <begin position="18"/>
        <end position="124"/>
    </location>
</feature>
<evidence type="ECO:0000313" key="3">
    <source>
        <dbReference type="Proteomes" id="UP000826271"/>
    </source>
</evidence>
<sequence>MSGVKILALSRTLKSCHPRDNLIEVKGVIAIIDIEDLENYVIRMWIRVKRLSSECWIENRVLFPSRWTNIYNAAYNFSFTTTNRNGEIVLASCGMSTTKCWIFVYNMGKKEWRRIEVLGLQRDVIFGDFLIEDYVEPLLRGLGSPF</sequence>
<dbReference type="InterPro" id="IPR013187">
    <property type="entry name" value="F-box-assoc_dom_typ3"/>
</dbReference>
<reference evidence="2" key="1">
    <citation type="submission" date="2019-10" db="EMBL/GenBank/DDBJ databases">
        <authorList>
            <person name="Zhang R."/>
            <person name="Pan Y."/>
            <person name="Wang J."/>
            <person name="Ma R."/>
            <person name="Yu S."/>
        </authorList>
    </citation>
    <scope>NUCLEOTIDE SEQUENCE</scope>
    <source>
        <strain evidence="2">LA-IB0</strain>
        <tissue evidence="2">Leaf</tissue>
    </source>
</reference>
<evidence type="ECO:0000313" key="2">
    <source>
        <dbReference type="EMBL" id="KAG8382989.1"/>
    </source>
</evidence>
<keyword evidence="3" id="KW-1185">Reference proteome</keyword>
<organism evidence="2 3">
    <name type="scientific">Buddleja alternifolia</name>
    <dbReference type="NCBI Taxonomy" id="168488"/>
    <lineage>
        <taxon>Eukaryota</taxon>
        <taxon>Viridiplantae</taxon>
        <taxon>Streptophyta</taxon>
        <taxon>Embryophyta</taxon>
        <taxon>Tracheophyta</taxon>
        <taxon>Spermatophyta</taxon>
        <taxon>Magnoliopsida</taxon>
        <taxon>eudicotyledons</taxon>
        <taxon>Gunneridae</taxon>
        <taxon>Pentapetalae</taxon>
        <taxon>asterids</taxon>
        <taxon>lamiids</taxon>
        <taxon>Lamiales</taxon>
        <taxon>Scrophulariaceae</taxon>
        <taxon>Buddlejeae</taxon>
        <taxon>Buddleja</taxon>
    </lineage>
</organism>
<comment type="caution">
    <text evidence="2">The sequence shown here is derived from an EMBL/GenBank/DDBJ whole genome shotgun (WGS) entry which is preliminary data.</text>
</comment>
<dbReference type="Pfam" id="PF08268">
    <property type="entry name" value="FBA_3"/>
    <property type="match status" value="1"/>
</dbReference>
<accession>A0AAV6XKH3</accession>
<protein>
    <recommendedName>
        <fullName evidence="1">F-box associated beta-propeller type 3 domain-containing protein</fullName>
    </recommendedName>
</protein>
<dbReference type="AlphaFoldDB" id="A0AAV6XKH3"/>
<name>A0AAV6XKH3_9LAMI</name>